<dbReference type="InterPro" id="IPR042100">
    <property type="entry name" value="Bug_dom1"/>
</dbReference>
<evidence type="ECO:0000313" key="3">
    <source>
        <dbReference type="Proteomes" id="UP000320231"/>
    </source>
</evidence>
<sequence length="243" mass="26317">MARTVAKYLEEQLGDGATVVVKNMPGAGGQIGFSALASASPDGYTIGTMNLPAALALTYDREADYDVDSFTWLANFVSDPNTLVVPKGSDIATVEDLIAHARDVQGKMPVGLSSLGGNDHFSAIQFAEAADIQLNYVPFNGAAQARSALMGGHVAMGTMAYSQTVGFEEELRVLAVLADERLEQAPTCRLRRSSASISRWAPSAVWRHQPTCRMISALPCWMPLRMWPRTLTFAPTWHSRAIR</sequence>
<accession>A0A455UHK4</accession>
<dbReference type="PANTHER" id="PTHR42928:SF5">
    <property type="entry name" value="BLR1237 PROTEIN"/>
    <property type="match status" value="1"/>
</dbReference>
<evidence type="ECO:0000256" key="1">
    <source>
        <dbReference type="ARBA" id="ARBA00006987"/>
    </source>
</evidence>
<dbReference type="InterPro" id="IPR005064">
    <property type="entry name" value="BUG"/>
</dbReference>
<evidence type="ECO:0000313" key="2">
    <source>
        <dbReference type="EMBL" id="BBI64883.1"/>
    </source>
</evidence>
<reference evidence="2 3" key="1">
    <citation type="journal article" date="2019" name="Microbiol. Resour. Announc.">
        <title>Complete Genome Sequence of Halomonas sulfidaeris Strain Esulfide1 Isolated from a Metal Sulfide Rock at a Depth of 2,200 Meters, Obtained Using Nanopore Sequencing.</title>
        <authorList>
            <person name="Saito M."/>
            <person name="Nishigata A."/>
            <person name="Galipon J."/>
            <person name="Arakawa K."/>
        </authorList>
    </citation>
    <scope>NUCLEOTIDE SEQUENCE [LARGE SCALE GENOMIC DNA]</scope>
    <source>
        <strain evidence="2 3">ATCC BAA-803</strain>
    </source>
</reference>
<dbReference type="EMBL" id="AP019514">
    <property type="protein sequence ID" value="BBI64883.1"/>
    <property type="molecule type" value="Genomic_DNA"/>
</dbReference>
<protein>
    <submittedName>
        <fullName evidence="2">Uncharacterized protein</fullName>
    </submittedName>
</protein>
<comment type="similarity">
    <text evidence="1">Belongs to the UPF0065 (bug) family.</text>
</comment>
<dbReference type="Gene3D" id="3.40.190.150">
    <property type="entry name" value="Bordetella uptake gene, domain 1"/>
    <property type="match status" value="1"/>
</dbReference>
<dbReference type="Pfam" id="PF03401">
    <property type="entry name" value="TctC"/>
    <property type="match status" value="1"/>
</dbReference>
<dbReference type="KEGG" id="hsr:HSBAA_61890"/>
<gene>
    <name evidence="2" type="ORF">HSBAA_61890</name>
</gene>
<dbReference type="AlphaFoldDB" id="A0A455UHK4"/>
<organism evidence="2 3">
    <name type="scientific">Vreelandella sulfidaeris</name>
    <dbReference type="NCBI Taxonomy" id="115553"/>
    <lineage>
        <taxon>Bacteria</taxon>
        <taxon>Pseudomonadati</taxon>
        <taxon>Pseudomonadota</taxon>
        <taxon>Gammaproteobacteria</taxon>
        <taxon>Oceanospirillales</taxon>
        <taxon>Halomonadaceae</taxon>
        <taxon>Vreelandella</taxon>
    </lineage>
</organism>
<dbReference type="CDD" id="cd07012">
    <property type="entry name" value="PBP2_Bug_TTT"/>
    <property type="match status" value="1"/>
</dbReference>
<dbReference type="SUPFAM" id="SSF53850">
    <property type="entry name" value="Periplasmic binding protein-like II"/>
    <property type="match status" value="1"/>
</dbReference>
<dbReference type="Proteomes" id="UP000320231">
    <property type="component" value="Chromosome"/>
</dbReference>
<proteinExistence type="inferred from homology"/>
<dbReference type="Gene3D" id="3.40.190.10">
    <property type="entry name" value="Periplasmic binding protein-like II"/>
    <property type="match status" value="1"/>
</dbReference>
<name>A0A455UHK4_9GAMM</name>
<dbReference type="PANTHER" id="PTHR42928">
    <property type="entry name" value="TRICARBOXYLATE-BINDING PROTEIN"/>
    <property type="match status" value="1"/>
</dbReference>